<evidence type="ECO:0000259" key="19">
    <source>
        <dbReference type="Pfam" id="PF01108"/>
    </source>
</evidence>
<comment type="similarity">
    <text evidence="3">Belongs to the tissue factor family.</text>
</comment>
<dbReference type="OMA" id="LSEFPHK"/>
<dbReference type="EMBL" id="JAICCE010000006">
    <property type="protein sequence ID" value="KAG9276508.1"/>
    <property type="molecule type" value="Genomic_DNA"/>
</dbReference>
<evidence type="ECO:0000256" key="9">
    <source>
        <dbReference type="ARBA" id="ARBA00022989"/>
    </source>
</evidence>
<evidence type="ECO:0000313" key="22">
    <source>
        <dbReference type="Ensembl" id="ENSAMXP00005025003.1"/>
    </source>
</evidence>
<feature type="domain" description="Interferon/interleukin receptor" evidence="20">
    <location>
        <begin position="125"/>
        <end position="233"/>
    </location>
</feature>
<evidence type="ECO:0000256" key="2">
    <source>
        <dbReference type="ARBA" id="ARBA00004479"/>
    </source>
</evidence>
<evidence type="ECO:0000256" key="13">
    <source>
        <dbReference type="ARBA" id="ARBA00023157"/>
    </source>
</evidence>
<keyword evidence="9 17" id="KW-1133">Transmembrane helix</keyword>
<evidence type="ECO:0000256" key="14">
    <source>
        <dbReference type="ARBA" id="ARBA00023180"/>
    </source>
</evidence>
<feature type="transmembrane region" description="Helical" evidence="17">
    <location>
        <begin position="244"/>
        <end position="271"/>
    </location>
</feature>
<dbReference type="AlphaFoldDB" id="A0A8B9JPY5"/>
<comment type="function">
    <text evidence="1">Initiates blood coagulation by forming a complex with circulating factor VII or VIIa. The [TF:VIIa] complex activates factors IX or X by specific limited proteolysis. TF plays a role in normal hemostasis by initiating the cell-surface assembly and propagation of the coagulation protease cascade.</text>
</comment>
<evidence type="ECO:0000256" key="3">
    <source>
        <dbReference type="ARBA" id="ARBA00009197"/>
    </source>
</evidence>
<dbReference type="InterPro" id="IPR036116">
    <property type="entry name" value="FN3_sf"/>
</dbReference>
<dbReference type="InterPro" id="IPR001187">
    <property type="entry name" value="Tissue_factor"/>
</dbReference>
<evidence type="ECO:0000256" key="17">
    <source>
        <dbReference type="SAM" id="Phobius"/>
    </source>
</evidence>
<dbReference type="Proteomes" id="UP000752171">
    <property type="component" value="Unassembled WGS sequence"/>
</dbReference>
<dbReference type="GO" id="GO:0004896">
    <property type="term" value="F:cytokine receptor activity"/>
    <property type="evidence" value="ECO:0007669"/>
    <property type="project" value="TreeGrafter"/>
</dbReference>
<organism evidence="22 23">
    <name type="scientific">Astyanax mexicanus</name>
    <name type="common">Blind cave fish</name>
    <name type="synonym">Astyanax fasciatus mexicanus</name>
    <dbReference type="NCBI Taxonomy" id="7994"/>
    <lineage>
        <taxon>Eukaryota</taxon>
        <taxon>Metazoa</taxon>
        <taxon>Chordata</taxon>
        <taxon>Craniata</taxon>
        <taxon>Vertebrata</taxon>
        <taxon>Euteleostomi</taxon>
        <taxon>Actinopterygii</taxon>
        <taxon>Neopterygii</taxon>
        <taxon>Teleostei</taxon>
        <taxon>Ostariophysi</taxon>
        <taxon>Characiformes</taxon>
        <taxon>Characoidei</taxon>
        <taxon>Acestrorhamphidae</taxon>
        <taxon>Acestrorhamphinae</taxon>
        <taxon>Astyanax</taxon>
    </lineage>
</organism>
<sequence length="290" mass="33152">MHTKPFSLLCVWLLVLGKEFVSGTFPKAQNVSWYSLNFKTLLTWGPKPVNYSYTVEFSKQNENRERNPLCIQTSDTECDLTADLKELKGRYNADVLSEPVRGLNPPDLIEPPHTTSAWFIPYQDTIIGSPEFKITVNEDQRKITLYVKDTPTAVLNEQKQRMTIRDIFKDDLQYKVIYRKAKSSGKKEKFSASSEIELTDLDRGESYCFNVQAYIPSRPIDKQLGELSHVQCSPKRDKSIFEEYSLAVIAGAILSIIVIISVVIAVIVLCYKRPQRAKSKAKERVPLRHV</sequence>
<dbReference type="CTD" id="567257"/>
<dbReference type="InterPro" id="IPR003961">
    <property type="entry name" value="FN3_dom"/>
</dbReference>
<comment type="subcellular location">
    <subcellularLocation>
        <location evidence="2">Membrane</location>
        <topology evidence="2">Single-pass type I membrane protein</topology>
    </subcellularLocation>
</comment>
<evidence type="ECO:0000313" key="23">
    <source>
        <dbReference type="Proteomes" id="UP000694621"/>
    </source>
</evidence>
<dbReference type="Ensembl" id="ENSAMXT00005027573.1">
    <property type="protein sequence ID" value="ENSAMXP00005025003.1"/>
    <property type="gene ID" value="ENSAMXG00005012681.1"/>
</dbReference>
<keyword evidence="12" id="KW-0564">Palmitate</keyword>
<dbReference type="Gene3D" id="2.60.40.10">
    <property type="entry name" value="Immunoglobulins"/>
    <property type="match status" value="2"/>
</dbReference>
<evidence type="ECO:0000256" key="7">
    <source>
        <dbReference type="ARBA" id="ARBA00022696"/>
    </source>
</evidence>
<accession>A0A8B9JPY5</accession>
<reference evidence="21 24" key="1">
    <citation type="submission" date="2021-07" db="EMBL/GenBank/DDBJ databases">
        <authorList>
            <person name="Imarazene B."/>
            <person name="Zahm M."/>
            <person name="Klopp C."/>
            <person name="Cabau C."/>
            <person name="Beille S."/>
            <person name="Jouanno E."/>
            <person name="Castinel A."/>
            <person name="Lluch J."/>
            <person name="Gil L."/>
            <person name="Kuchtly C."/>
            <person name="Lopez Roques C."/>
            <person name="Donnadieu C."/>
            <person name="Parrinello H."/>
            <person name="Journot L."/>
            <person name="Du K."/>
            <person name="Schartl M."/>
            <person name="Retaux S."/>
            <person name="Guiguen Y."/>
        </authorList>
    </citation>
    <scope>NUCLEOTIDE SEQUENCE [LARGE SCALE GENOMIC DNA]</scope>
    <source>
        <strain evidence="21">Pach_M1</strain>
        <tissue evidence="21">Testis</tissue>
    </source>
</reference>
<proteinExistence type="inferred from homology"/>
<evidence type="ECO:0000256" key="4">
    <source>
        <dbReference type="ARBA" id="ARBA00011184"/>
    </source>
</evidence>
<feature type="domain" description="Fibronectin type-III" evidence="19">
    <location>
        <begin position="8"/>
        <end position="99"/>
    </location>
</feature>
<evidence type="ECO:0000256" key="6">
    <source>
        <dbReference type="ARBA" id="ARBA00022692"/>
    </source>
</evidence>
<dbReference type="GeneID" id="103023817"/>
<dbReference type="InterPro" id="IPR050650">
    <property type="entry name" value="Type-II_Cytokine-TF_Rcpt"/>
</dbReference>
<evidence type="ECO:0000313" key="21">
    <source>
        <dbReference type="EMBL" id="KAG9276508.1"/>
    </source>
</evidence>
<keyword evidence="11 17" id="KW-0472">Membrane</keyword>
<protein>
    <recommendedName>
        <fullName evidence="5">Tissue factor</fullName>
    </recommendedName>
    <alternativeName>
        <fullName evidence="16">Coagulation factor III</fullName>
    </alternativeName>
</protein>
<dbReference type="InterPro" id="IPR013783">
    <property type="entry name" value="Ig-like_fold"/>
</dbReference>
<dbReference type="PANTHER" id="PTHR20859:SF22">
    <property type="entry name" value="TISSUE FACTOR"/>
    <property type="match status" value="1"/>
</dbReference>
<dbReference type="PRINTS" id="PR00346">
    <property type="entry name" value="TISSUEFACTOR"/>
</dbReference>
<evidence type="ECO:0000256" key="16">
    <source>
        <dbReference type="ARBA" id="ARBA00031171"/>
    </source>
</evidence>
<dbReference type="Proteomes" id="UP000694621">
    <property type="component" value="Unplaced"/>
</dbReference>
<dbReference type="PANTHER" id="PTHR20859">
    <property type="entry name" value="INTERFERON/INTERLEUKIN RECEPTOR"/>
    <property type="match status" value="1"/>
</dbReference>
<keyword evidence="8 18" id="KW-0732">Signal</keyword>
<feature type="signal peptide" evidence="18">
    <location>
        <begin position="1"/>
        <end position="23"/>
    </location>
</feature>
<keyword evidence="14" id="KW-0325">Glycoprotein</keyword>
<keyword evidence="7" id="KW-0356">Hemostasis</keyword>
<keyword evidence="10" id="KW-0094">Blood coagulation</keyword>
<feature type="chain" id="PRO_5044669234" description="Tissue factor" evidence="18">
    <location>
        <begin position="24"/>
        <end position="290"/>
    </location>
</feature>
<keyword evidence="15" id="KW-0449">Lipoprotein</keyword>
<dbReference type="GO" id="GO:0007596">
    <property type="term" value="P:blood coagulation"/>
    <property type="evidence" value="ECO:0007669"/>
    <property type="project" value="UniProtKB-KW"/>
</dbReference>
<dbReference type="OrthoDB" id="6370831at2759"/>
<evidence type="ECO:0000259" key="20">
    <source>
        <dbReference type="Pfam" id="PF09294"/>
    </source>
</evidence>
<evidence type="ECO:0000313" key="24">
    <source>
        <dbReference type="Proteomes" id="UP000752171"/>
    </source>
</evidence>
<evidence type="ECO:0000256" key="8">
    <source>
        <dbReference type="ARBA" id="ARBA00022729"/>
    </source>
</evidence>
<dbReference type="Pfam" id="PF09294">
    <property type="entry name" value="Interfer-bind"/>
    <property type="match status" value="1"/>
</dbReference>
<evidence type="ECO:0000256" key="10">
    <source>
        <dbReference type="ARBA" id="ARBA00023084"/>
    </source>
</evidence>
<reference evidence="22" key="2">
    <citation type="submission" date="2025-05" db="UniProtKB">
        <authorList>
            <consortium name="Ensembl"/>
        </authorList>
    </citation>
    <scope>IDENTIFICATION</scope>
</reference>
<evidence type="ECO:0000256" key="5">
    <source>
        <dbReference type="ARBA" id="ARBA00018722"/>
    </source>
</evidence>
<evidence type="ECO:0000256" key="12">
    <source>
        <dbReference type="ARBA" id="ARBA00023139"/>
    </source>
</evidence>
<dbReference type="Pfam" id="PF01108">
    <property type="entry name" value="Tissue_fac"/>
    <property type="match status" value="1"/>
</dbReference>
<dbReference type="InterPro" id="IPR015373">
    <property type="entry name" value="Interferon/interleukin_rcp_dom"/>
</dbReference>
<evidence type="ECO:0000256" key="1">
    <source>
        <dbReference type="ARBA" id="ARBA00002201"/>
    </source>
</evidence>
<name>A0A8B9JPY5_ASTMX</name>
<dbReference type="FunFam" id="2.60.40.10:FF:000899">
    <property type="entry name" value="Tissue factor"/>
    <property type="match status" value="1"/>
</dbReference>
<dbReference type="SUPFAM" id="SSF49265">
    <property type="entry name" value="Fibronectin type III"/>
    <property type="match status" value="2"/>
</dbReference>
<keyword evidence="13" id="KW-1015">Disulfide bond</keyword>
<comment type="subunit">
    <text evidence="4">Interacts with HSPE; the interaction, inhibited by heparin, promotes the generation of activated factor X and activates coagulation in the presence of activated factor VII.</text>
</comment>
<evidence type="ECO:0000256" key="18">
    <source>
        <dbReference type="SAM" id="SignalP"/>
    </source>
</evidence>
<dbReference type="KEGG" id="amex:103023817"/>
<keyword evidence="6 17" id="KW-0812">Transmembrane</keyword>
<dbReference type="GO" id="GO:0005886">
    <property type="term" value="C:plasma membrane"/>
    <property type="evidence" value="ECO:0007669"/>
    <property type="project" value="TreeGrafter"/>
</dbReference>
<evidence type="ECO:0000256" key="11">
    <source>
        <dbReference type="ARBA" id="ARBA00023136"/>
    </source>
</evidence>
<evidence type="ECO:0000256" key="15">
    <source>
        <dbReference type="ARBA" id="ARBA00023288"/>
    </source>
</evidence>
<gene>
    <name evidence="21" type="primary">F3</name>
    <name evidence="21" type="ORF">AMEX_G8826</name>
</gene>